<dbReference type="PANTHER" id="PTHR33698:SF6">
    <property type="entry name" value="TRANSMEMBRANE PROTEIN"/>
    <property type="match status" value="1"/>
</dbReference>
<evidence type="ECO:0000313" key="1">
    <source>
        <dbReference type="EMBL" id="KAG8047718.1"/>
    </source>
</evidence>
<dbReference type="Proteomes" id="UP000729402">
    <property type="component" value="Unassembled WGS sequence"/>
</dbReference>
<dbReference type="PANTHER" id="PTHR33698">
    <property type="entry name" value="NUCLEAR TRANSPORT FACTOR 2 (NTF2)-LIKE PROTEIN"/>
    <property type="match status" value="1"/>
</dbReference>
<dbReference type="AlphaFoldDB" id="A0A8J5VHN2"/>
<evidence type="ECO:0000313" key="2">
    <source>
        <dbReference type="Proteomes" id="UP000729402"/>
    </source>
</evidence>
<protein>
    <submittedName>
        <fullName evidence="1">Uncharacterized protein</fullName>
    </submittedName>
</protein>
<keyword evidence="2" id="KW-1185">Reference proteome</keyword>
<organism evidence="1 2">
    <name type="scientific">Zizania palustris</name>
    <name type="common">Northern wild rice</name>
    <dbReference type="NCBI Taxonomy" id="103762"/>
    <lineage>
        <taxon>Eukaryota</taxon>
        <taxon>Viridiplantae</taxon>
        <taxon>Streptophyta</taxon>
        <taxon>Embryophyta</taxon>
        <taxon>Tracheophyta</taxon>
        <taxon>Spermatophyta</taxon>
        <taxon>Magnoliopsida</taxon>
        <taxon>Liliopsida</taxon>
        <taxon>Poales</taxon>
        <taxon>Poaceae</taxon>
        <taxon>BOP clade</taxon>
        <taxon>Oryzoideae</taxon>
        <taxon>Oryzeae</taxon>
        <taxon>Zizaniinae</taxon>
        <taxon>Zizania</taxon>
    </lineage>
</organism>
<proteinExistence type="predicted"/>
<dbReference type="OrthoDB" id="753811at2759"/>
<sequence length="254" mass="28360">MDATTVSMISSCHLPLPSALHLHRRKIPRGRGGGSSAGVKTWSRSGRNVGRSRVNSLFGDGGGGDGFRAVKRIVKLNSAIQNRSVKELLELVGDECQYFFTNLLPSIDVSNMSKILLLLHEMMVKHHVSFVLKPSKDEGFDLGIKWSLGLFRAKRVLIEELQERITELCLPAEWKGKKLPWDLDCNVSTDHVYRGMLLISQVNKTFVPLLRMVLQIIHQNLDAVITTVANKVLPEGVLRVETTISQVNYFTSTV</sequence>
<dbReference type="EMBL" id="JAAALK010000290">
    <property type="protein sequence ID" value="KAG8047718.1"/>
    <property type="molecule type" value="Genomic_DNA"/>
</dbReference>
<reference evidence="1" key="1">
    <citation type="journal article" date="2021" name="bioRxiv">
        <title>Whole Genome Assembly and Annotation of Northern Wild Rice, Zizania palustris L., Supports a Whole Genome Duplication in the Zizania Genus.</title>
        <authorList>
            <person name="Haas M."/>
            <person name="Kono T."/>
            <person name="Macchietto M."/>
            <person name="Millas R."/>
            <person name="McGilp L."/>
            <person name="Shao M."/>
            <person name="Duquette J."/>
            <person name="Hirsch C.N."/>
            <person name="Kimball J."/>
        </authorList>
    </citation>
    <scope>NUCLEOTIDE SEQUENCE</scope>
    <source>
        <tissue evidence="1">Fresh leaf tissue</tissue>
    </source>
</reference>
<comment type="caution">
    <text evidence="1">The sequence shown here is derived from an EMBL/GenBank/DDBJ whole genome shotgun (WGS) entry which is preliminary data.</text>
</comment>
<accession>A0A8J5VHN2</accession>
<reference evidence="1" key="2">
    <citation type="submission" date="2021-02" db="EMBL/GenBank/DDBJ databases">
        <authorList>
            <person name="Kimball J.A."/>
            <person name="Haas M.W."/>
            <person name="Macchietto M."/>
            <person name="Kono T."/>
            <person name="Duquette J."/>
            <person name="Shao M."/>
        </authorList>
    </citation>
    <scope>NUCLEOTIDE SEQUENCE</scope>
    <source>
        <tissue evidence="1">Fresh leaf tissue</tissue>
    </source>
</reference>
<name>A0A8J5VHN2_ZIZPA</name>
<gene>
    <name evidence="1" type="ORF">GUJ93_ZPchr0008g13675</name>
</gene>